<dbReference type="GO" id="GO:0006355">
    <property type="term" value="P:regulation of DNA-templated transcription"/>
    <property type="evidence" value="ECO:0007669"/>
    <property type="project" value="InterPro"/>
</dbReference>
<evidence type="ECO:0000313" key="3">
    <source>
        <dbReference type="Proteomes" id="UP000216442"/>
    </source>
</evidence>
<dbReference type="EMBL" id="NPKJ01000064">
    <property type="protein sequence ID" value="PAQ06749.1"/>
    <property type="molecule type" value="Genomic_DNA"/>
</dbReference>
<dbReference type="Gene3D" id="1.10.10.10">
    <property type="entry name" value="Winged helix-like DNA-binding domain superfamily/Winged helix DNA-binding domain"/>
    <property type="match status" value="1"/>
</dbReference>
<accession>A0A271LF85</accession>
<reference evidence="2 3" key="1">
    <citation type="submission" date="2017-08" db="EMBL/GenBank/DDBJ databases">
        <title>Mesorhizobium wenxinae sp. nov., a novel rhizobial species isolated from root nodules of chickpea (Cicer arietinum L.).</title>
        <authorList>
            <person name="Zhang J."/>
        </authorList>
    </citation>
    <scope>NUCLEOTIDE SEQUENCE [LARGE SCALE GENOMIC DNA]</scope>
    <source>
        <strain evidence="2 3">SDW018</strain>
    </source>
</reference>
<dbReference type="InterPro" id="IPR000792">
    <property type="entry name" value="Tscrpt_reg_LuxR_C"/>
</dbReference>
<dbReference type="SUPFAM" id="SSF46894">
    <property type="entry name" value="C-terminal effector domain of the bipartite response regulators"/>
    <property type="match status" value="1"/>
</dbReference>
<dbReference type="SMART" id="SM00421">
    <property type="entry name" value="HTH_LUXR"/>
    <property type="match status" value="1"/>
</dbReference>
<protein>
    <recommendedName>
        <fullName evidence="1">HTH luxR-type domain-containing protein</fullName>
    </recommendedName>
</protein>
<gene>
    <name evidence="2" type="ORF">CIT26_24540</name>
</gene>
<dbReference type="Pfam" id="PF00196">
    <property type="entry name" value="GerE"/>
    <property type="match status" value="1"/>
</dbReference>
<proteinExistence type="predicted"/>
<dbReference type="Proteomes" id="UP000216442">
    <property type="component" value="Unassembled WGS sequence"/>
</dbReference>
<evidence type="ECO:0000313" key="2">
    <source>
        <dbReference type="EMBL" id="PAQ06749.1"/>
    </source>
</evidence>
<feature type="domain" description="HTH luxR-type" evidence="1">
    <location>
        <begin position="330"/>
        <end position="387"/>
    </location>
</feature>
<dbReference type="AlphaFoldDB" id="A0A271LF85"/>
<dbReference type="GO" id="GO:0003677">
    <property type="term" value="F:DNA binding"/>
    <property type="evidence" value="ECO:0007669"/>
    <property type="project" value="InterPro"/>
</dbReference>
<comment type="caution">
    <text evidence="2">The sequence shown here is derived from an EMBL/GenBank/DDBJ whole genome shotgun (WGS) entry which is preliminary data.</text>
</comment>
<sequence>MQAFEGFGENSGGWALMARADAILAAVQRIHEAPLAPEGWTRALPSIAGALRSEHGILLVQNASRTTELAVSFEMTSEQMDGFVAAAHVDSAFWGAIRGVPVGSVAPTSALLSDREYARTTFYNEGVRPLGAFHGLAVSPLRTPQRFVHISTGRRLGRQDYDSKDIAALRMLAPHLVTALKVAHRLAAADLRAAGAGDALDRLDAGVILVDAASKILFANQTAEAILAGNDSLGIDRDGVCAGSRRATWVLRRLIASCAQVTMANGGPGGSMVIPRAEGGGPLRVVVAPFRADTAQIDTAWLGAARPVAILMITDPEREQRVRKEDLRRRFGFTPAEADVALEILKGDGRDASAARLGIAAATVRTHLSHIFEKTGLHRQAELVRLLMQRERELTSTDGGLKKLDGDF</sequence>
<name>A0A271LF85_9HYPH</name>
<evidence type="ECO:0000259" key="1">
    <source>
        <dbReference type="SMART" id="SM00421"/>
    </source>
</evidence>
<dbReference type="InterPro" id="IPR036388">
    <property type="entry name" value="WH-like_DNA-bd_sf"/>
</dbReference>
<organism evidence="2 3">
    <name type="scientific">Mesorhizobium temperatum</name>
    <dbReference type="NCBI Taxonomy" id="241416"/>
    <lineage>
        <taxon>Bacteria</taxon>
        <taxon>Pseudomonadati</taxon>
        <taxon>Pseudomonadota</taxon>
        <taxon>Alphaproteobacteria</taxon>
        <taxon>Hyphomicrobiales</taxon>
        <taxon>Phyllobacteriaceae</taxon>
        <taxon>Mesorhizobium</taxon>
    </lineage>
</organism>
<keyword evidence="3" id="KW-1185">Reference proteome</keyword>
<dbReference type="InterPro" id="IPR016032">
    <property type="entry name" value="Sig_transdc_resp-reg_C-effctor"/>
</dbReference>